<accession>A0A0J9WKC1</accession>
<reference evidence="1" key="2">
    <citation type="journal article" date="2010" name="Nature">
        <title>Comparative genomics reveals mobile pathogenicity chromosomes in Fusarium.</title>
        <authorList>
            <person name="Ma L.J."/>
            <person name="van der Does H.C."/>
            <person name="Borkovich K.A."/>
            <person name="Coleman J.J."/>
            <person name="Daboussi M.J."/>
            <person name="Di Pietro A."/>
            <person name="Dufresne M."/>
            <person name="Freitag M."/>
            <person name="Grabherr M."/>
            <person name="Henrissat B."/>
            <person name="Houterman P.M."/>
            <person name="Kang S."/>
            <person name="Shim W.B."/>
            <person name="Woloshuk C."/>
            <person name="Xie X."/>
            <person name="Xu J.R."/>
            <person name="Antoniw J."/>
            <person name="Baker S.E."/>
            <person name="Bluhm B.H."/>
            <person name="Breakspear A."/>
            <person name="Brown D.W."/>
            <person name="Butchko R.A."/>
            <person name="Chapman S."/>
            <person name="Coulson R."/>
            <person name="Coutinho P.M."/>
            <person name="Danchin E.G."/>
            <person name="Diener A."/>
            <person name="Gale L.R."/>
            <person name="Gardiner D.M."/>
            <person name="Goff S."/>
            <person name="Hammond-Kosack K.E."/>
            <person name="Hilburn K."/>
            <person name="Hua-Van A."/>
            <person name="Jonkers W."/>
            <person name="Kazan K."/>
            <person name="Kodira C.D."/>
            <person name="Koehrsen M."/>
            <person name="Kumar L."/>
            <person name="Lee Y.H."/>
            <person name="Li L."/>
            <person name="Manners J.M."/>
            <person name="Miranda-Saavedra D."/>
            <person name="Mukherjee M."/>
            <person name="Park G."/>
            <person name="Park J."/>
            <person name="Park S.Y."/>
            <person name="Proctor R.H."/>
            <person name="Regev A."/>
            <person name="Ruiz-Roldan M.C."/>
            <person name="Sain D."/>
            <person name="Sakthikumar S."/>
            <person name="Sykes S."/>
            <person name="Schwartz D.C."/>
            <person name="Turgeon B.G."/>
            <person name="Wapinski I."/>
            <person name="Yoder O."/>
            <person name="Young S."/>
            <person name="Zeng Q."/>
            <person name="Zhou S."/>
            <person name="Galagan J."/>
            <person name="Cuomo C.A."/>
            <person name="Kistler H.C."/>
            <person name="Rep M."/>
        </authorList>
    </citation>
    <scope>NUCLEOTIDE SEQUENCE [LARGE SCALE GENOMIC DNA]</scope>
    <source>
        <strain evidence="1">4287</strain>
    </source>
</reference>
<dbReference type="AlphaFoldDB" id="A0A0J9WKC1"/>
<name>A0A0J9WKC1_FUSO4</name>
<dbReference type="GeneID" id="28959645"/>
<dbReference type="Proteomes" id="UP000009097">
    <property type="component" value="Unassembled WGS sequence"/>
</dbReference>
<reference evidence="1" key="1">
    <citation type="submission" date="2007-04" db="EMBL/GenBank/DDBJ databases">
        <authorList>
            <consortium name="The Broad Institute Genome Sequencing Platform"/>
            <person name="Birren B."/>
            <person name="Lander E."/>
            <person name="Galagan J."/>
            <person name="Nusbaum C."/>
            <person name="Devon K."/>
            <person name="Ma L.-J."/>
            <person name="Jaffe D."/>
            <person name="Butler J."/>
            <person name="Alvarez P."/>
            <person name="Gnerre S."/>
            <person name="Grabherr M."/>
            <person name="Kleber M."/>
            <person name="Mauceli E."/>
            <person name="Brockman W."/>
            <person name="MacCallum I.A."/>
            <person name="Young S."/>
            <person name="LaButti K."/>
            <person name="DeCaprio D."/>
            <person name="Crawford M."/>
            <person name="Koehrsen M."/>
            <person name="Engels R."/>
            <person name="Montgomery P."/>
            <person name="Pearson M."/>
            <person name="Howarth C."/>
            <person name="Larson L."/>
            <person name="White J."/>
            <person name="O'Leary S."/>
            <person name="Kodira C."/>
            <person name="Zeng Q."/>
            <person name="Yandava C."/>
            <person name="Alvarado L."/>
            <person name="Kistler C."/>
            <person name="Shim W.-B."/>
            <person name="Kang S."/>
            <person name="Woloshuk C."/>
        </authorList>
    </citation>
    <scope>NUCLEOTIDE SEQUENCE</scope>
    <source>
        <strain evidence="1">4287</strain>
    </source>
</reference>
<sequence length="67" mass="7134">MSSAISVIGPMPEVTPGIDKIHDRASSSKQICTSKQGTSAFTNKVAMFSVYPDQDAKQAPFVSFAEP</sequence>
<gene>
    <name evidence="1" type="ORF">FOXG_18939</name>
</gene>
<evidence type="ECO:0000313" key="2">
    <source>
        <dbReference type="Proteomes" id="UP000009097"/>
    </source>
</evidence>
<dbReference type="RefSeq" id="XP_018239817.1">
    <property type="nucleotide sequence ID" value="XM_018399090.1"/>
</dbReference>
<dbReference type="VEuPathDB" id="FungiDB:FOXG_18939"/>
<dbReference type="KEGG" id="fox:FOXG_18939"/>
<dbReference type="EMBL" id="DS231700">
    <property type="protein sequence ID" value="KNB01772.1"/>
    <property type="molecule type" value="Genomic_DNA"/>
</dbReference>
<evidence type="ECO:0000313" key="1">
    <source>
        <dbReference type="EMBL" id="KNB01772.1"/>
    </source>
</evidence>
<organism evidence="1 2">
    <name type="scientific">Fusarium oxysporum f. sp. lycopersici (strain 4287 / CBS 123668 / FGSC 9935 / NRRL 34936)</name>
    <name type="common">Fusarium vascular wilt of tomato</name>
    <dbReference type="NCBI Taxonomy" id="426428"/>
    <lineage>
        <taxon>Eukaryota</taxon>
        <taxon>Fungi</taxon>
        <taxon>Dikarya</taxon>
        <taxon>Ascomycota</taxon>
        <taxon>Pezizomycotina</taxon>
        <taxon>Sordariomycetes</taxon>
        <taxon>Hypocreomycetidae</taxon>
        <taxon>Hypocreales</taxon>
        <taxon>Nectriaceae</taxon>
        <taxon>Fusarium</taxon>
        <taxon>Fusarium oxysporum species complex</taxon>
    </lineage>
</organism>
<proteinExistence type="predicted"/>
<protein>
    <submittedName>
        <fullName evidence="1">Uncharacterized protein</fullName>
    </submittedName>
</protein>